<dbReference type="GO" id="GO:0106339">
    <property type="term" value="F:tRNA (cytidine(32)-2'-O)-methyltransferase activity"/>
    <property type="evidence" value="ECO:0007669"/>
    <property type="project" value="RHEA"/>
</dbReference>
<evidence type="ECO:0000256" key="5">
    <source>
        <dbReference type="RuleBase" id="RU362024"/>
    </source>
</evidence>
<dbReference type="CDD" id="cd18093">
    <property type="entry name" value="SpoU-like_TrmJ"/>
    <property type="match status" value="1"/>
</dbReference>
<comment type="similarity">
    <text evidence="1">Belongs to the class IV-like SAM-binding methyltransferase superfamily. RNA methyltransferase TrmH family.</text>
</comment>
<dbReference type="GO" id="GO:0003723">
    <property type="term" value="F:RNA binding"/>
    <property type="evidence" value="ECO:0007669"/>
    <property type="project" value="InterPro"/>
</dbReference>
<dbReference type="Gene3D" id="3.40.1280.10">
    <property type="match status" value="1"/>
</dbReference>
<dbReference type="NCBIfam" id="TIGR00050">
    <property type="entry name" value="rRNA_methyl_1"/>
    <property type="match status" value="1"/>
</dbReference>
<comment type="subcellular location">
    <subcellularLocation>
        <location evidence="5">Cytoplasm</location>
    </subcellularLocation>
</comment>
<evidence type="ECO:0000256" key="3">
    <source>
        <dbReference type="ARBA" id="ARBA00022679"/>
    </source>
</evidence>
<dbReference type="InterPro" id="IPR029028">
    <property type="entry name" value="Alpha/beta_knot_MTases"/>
</dbReference>
<protein>
    <recommendedName>
        <fullName evidence="5">tRNA (cytidine/uridine-2'-O-)-methyltransferase TrmJ</fullName>
        <ecNumber evidence="5">2.1.1.200</ecNumber>
    </recommendedName>
    <alternativeName>
        <fullName evidence="5">tRNA (cytidine(32)/uridine(32)-2'-O)-methyltransferase</fullName>
    </alternativeName>
    <alternativeName>
        <fullName evidence="5">tRNA Cm32/Um32 methyltransferase</fullName>
    </alternativeName>
</protein>
<dbReference type="PANTHER" id="PTHR42786:SF2">
    <property type="entry name" value="TRNA (CYTIDINE_URIDINE-2'-O-)-METHYLTRANSFERASE TRMJ"/>
    <property type="match status" value="1"/>
</dbReference>
<dbReference type="EC" id="2.1.1.200" evidence="5"/>
<dbReference type="GO" id="GO:0005829">
    <property type="term" value="C:cytosol"/>
    <property type="evidence" value="ECO:0007669"/>
    <property type="project" value="TreeGrafter"/>
</dbReference>
<evidence type="ECO:0000313" key="8">
    <source>
        <dbReference type="Proteomes" id="UP000321764"/>
    </source>
</evidence>
<dbReference type="OrthoDB" id="9806346at2"/>
<dbReference type="GO" id="GO:0002128">
    <property type="term" value="P:tRNA nucleoside ribose methylation"/>
    <property type="evidence" value="ECO:0007669"/>
    <property type="project" value="TreeGrafter"/>
</dbReference>
<comment type="caution">
    <text evidence="7">The sequence shown here is derived from an EMBL/GenBank/DDBJ whole genome shotgun (WGS) entry which is preliminary data.</text>
</comment>
<sequence length="243" mass="27103">MQPNIRIVLVKTWHPGNIGAVARAMKNMGLYQLYLVDPVDFPSEEASNRSGKALDVLEQATVVTSLSEAIADCALVIGTSARDRSIKLPALSPEQCAQKSMTEQQQAPVAIVFGRERTGLLNDEIQQCHFQVNIDTSPEYPVLNLSQAVQIICYEIFKVFQADKPNDSQLTEDDAYPLQKELIAFQQHLSDASQATGFINDRHPGQTLEHLQALFRRARPSKKELSILRGFLSSVEEQAIKKR</sequence>
<comment type="subunit">
    <text evidence="5">Homodimer.</text>
</comment>
<evidence type="ECO:0000259" key="6">
    <source>
        <dbReference type="Pfam" id="PF00588"/>
    </source>
</evidence>
<keyword evidence="8" id="KW-1185">Reference proteome</keyword>
<dbReference type="InterPro" id="IPR004384">
    <property type="entry name" value="RNA_MeTrfase_TrmJ/LasT"/>
</dbReference>
<reference evidence="7 8" key="1">
    <citation type="submission" date="2019-07" db="EMBL/GenBank/DDBJ databases">
        <title>Reinekea sp. strain SSH23 genome sequencing and assembly.</title>
        <authorList>
            <person name="Kim I."/>
        </authorList>
    </citation>
    <scope>NUCLEOTIDE SEQUENCE [LARGE SCALE GENOMIC DNA]</scope>
    <source>
        <strain evidence="7 8">SSH23</strain>
    </source>
</reference>
<comment type="catalytic activity">
    <reaction evidence="5">
        <text>cytidine(32) in tRNA + S-adenosyl-L-methionine = 2'-O-methylcytidine(32) in tRNA + S-adenosyl-L-homocysteine + H(+)</text>
        <dbReference type="Rhea" id="RHEA:42932"/>
        <dbReference type="Rhea" id="RHEA-COMP:10288"/>
        <dbReference type="Rhea" id="RHEA-COMP:10289"/>
        <dbReference type="ChEBI" id="CHEBI:15378"/>
        <dbReference type="ChEBI" id="CHEBI:57856"/>
        <dbReference type="ChEBI" id="CHEBI:59789"/>
        <dbReference type="ChEBI" id="CHEBI:74495"/>
        <dbReference type="ChEBI" id="CHEBI:82748"/>
        <dbReference type="EC" id="2.1.1.200"/>
    </reaction>
</comment>
<proteinExistence type="inferred from homology"/>
<dbReference type="AlphaFoldDB" id="A0A5C8Z8B2"/>
<organism evidence="7 8">
    <name type="scientific">Reinekea thalattae</name>
    <dbReference type="NCBI Taxonomy" id="2593301"/>
    <lineage>
        <taxon>Bacteria</taxon>
        <taxon>Pseudomonadati</taxon>
        <taxon>Pseudomonadota</taxon>
        <taxon>Gammaproteobacteria</taxon>
        <taxon>Oceanospirillales</taxon>
        <taxon>Saccharospirillaceae</taxon>
        <taxon>Reinekea</taxon>
    </lineage>
</organism>
<dbReference type="Pfam" id="PF00588">
    <property type="entry name" value="SpoU_methylase"/>
    <property type="match status" value="1"/>
</dbReference>
<comment type="catalytic activity">
    <reaction evidence="5">
        <text>uridine(32) in tRNA + S-adenosyl-L-methionine = 2'-O-methyluridine(32) in tRNA + S-adenosyl-L-homocysteine + H(+)</text>
        <dbReference type="Rhea" id="RHEA:42936"/>
        <dbReference type="Rhea" id="RHEA-COMP:10107"/>
        <dbReference type="Rhea" id="RHEA-COMP:10290"/>
        <dbReference type="ChEBI" id="CHEBI:15378"/>
        <dbReference type="ChEBI" id="CHEBI:57856"/>
        <dbReference type="ChEBI" id="CHEBI:59789"/>
        <dbReference type="ChEBI" id="CHEBI:65315"/>
        <dbReference type="ChEBI" id="CHEBI:74478"/>
        <dbReference type="EC" id="2.1.1.200"/>
    </reaction>
</comment>
<comment type="function">
    <text evidence="5">Catalyzes the formation of 2'O-methylated cytidine (Cm32) or 2'O-methylated uridine (Um32) at position 32 in tRNA.</text>
</comment>
<keyword evidence="5" id="KW-0819">tRNA processing</keyword>
<gene>
    <name evidence="5" type="primary">trmJ</name>
    <name evidence="7" type="ORF">FME95_00465</name>
</gene>
<dbReference type="Proteomes" id="UP000321764">
    <property type="component" value="Unassembled WGS sequence"/>
</dbReference>
<dbReference type="PANTHER" id="PTHR42786">
    <property type="entry name" value="TRNA/RRNA METHYLTRANSFERASE"/>
    <property type="match status" value="1"/>
</dbReference>
<dbReference type="FunFam" id="3.40.1280.10:FF:000006">
    <property type="entry name" value="Uncharacterized tRNA/rRNA methyltransferase HI_0380"/>
    <property type="match status" value="1"/>
</dbReference>
<dbReference type="Gene3D" id="1.10.8.590">
    <property type="match status" value="1"/>
</dbReference>
<keyword evidence="4 5" id="KW-0949">S-adenosyl-L-methionine</keyword>
<dbReference type="InterPro" id="IPR029026">
    <property type="entry name" value="tRNA_m1G_MTases_N"/>
</dbReference>
<dbReference type="EMBL" id="VKAD01000001">
    <property type="protein sequence ID" value="TXR53086.1"/>
    <property type="molecule type" value="Genomic_DNA"/>
</dbReference>
<evidence type="ECO:0000256" key="1">
    <source>
        <dbReference type="ARBA" id="ARBA00007228"/>
    </source>
</evidence>
<keyword evidence="3 7" id="KW-0808">Transferase</keyword>
<keyword evidence="2 5" id="KW-0489">Methyltransferase</keyword>
<evidence type="ECO:0000256" key="2">
    <source>
        <dbReference type="ARBA" id="ARBA00022603"/>
    </source>
</evidence>
<accession>A0A5C8Z8B2</accession>
<dbReference type="GO" id="GO:0160206">
    <property type="term" value="F:tRNA (cytidine(32)/uridine(32)-2'-O)-methyltransferase activity"/>
    <property type="evidence" value="ECO:0007669"/>
    <property type="project" value="UniProtKB-EC"/>
</dbReference>
<name>A0A5C8Z8B2_9GAMM</name>
<dbReference type="InterPro" id="IPR001537">
    <property type="entry name" value="SpoU_MeTrfase"/>
</dbReference>
<dbReference type="RefSeq" id="WP_147712019.1">
    <property type="nucleotide sequence ID" value="NZ_VKAD01000001.1"/>
</dbReference>
<feature type="domain" description="tRNA/rRNA methyltransferase SpoU type" evidence="6">
    <location>
        <begin position="5"/>
        <end position="154"/>
    </location>
</feature>
<keyword evidence="5" id="KW-0963">Cytoplasm</keyword>
<dbReference type="PIRSF" id="PIRSF004808">
    <property type="entry name" value="LasT"/>
    <property type="match status" value="1"/>
</dbReference>
<evidence type="ECO:0000313" key="7">
    <source>
        <dbReference type="EMBL" id="TXR53086.1"/>
    </source>
</evidence>
<evidence type="ECO:0000256" key="4">
    <source>
        <dbReference type="ARBA" id="ARBA00022691"/>
    </source>
</evidence>
<dbReference type="SUPFAM" id="SSF75217">
    <property type="entry name" value="alpha/beta knot"/>
    <property type="match status" value="1"/>
</dbReference>